<evidence type="ECO:0000313" key="1">
    <source>
        <dbReference type="EMBL" id="BDI32871.1"/>
    </source>
</evidence>
<reference evidence="1 2" key="1">
    <citation type="journal article" date="2019" name="Int. J. Syst. Evol. Microbiol.">
        <title>Capsulimonas corticalis gen. nov., sp. nov., an aerobic capsulated bacterium, of a novel bacterial order, Capsulimonadales ord. nov., of the class Armatimonadia of the phylum Armatimonadetes.</title>
        <authorList>
            <person name="Li J."/>
            <person name="Kudo C."/>
            <person name="Tonouchi A."/>
        </authorList>
    </citation>
    <scope>NUCLEOTIDE SEQUENCE [LARGE SCALE GENOMIC DNA]</scope>
    <source>
        <strain evidence="1 2">AX-7</strain>
    </source>
</reference>
<dbReference type="InterPro" id="IPR017853">
    <property type="entry name" value="GH"/>
</dbReference>
<dbReference type="PANTHER" id="PTHR37398">
    <property type="entry name" value="ENDO-BETA-1,4-MANNANASE"/>
    <property type="match status" value="1"/>
</dbReference>
<dbReference type="PANTHER" id="PTHR37398:SF3">
    <property type="entry name" value="GLYCOSIDE HYDROLASE FAMILY 5 DOMAIN-CONTAINING PROTEIN"/>
    <property type="match status" value="1"/>
</dbReference>
<sequence>MLCASAFGVRAQSFSDSPDISAQDSIAAPLTAAPAAAVVANSGVITLNGKSSYWLGADYAWYNYSTDFGTGAWGKFTDWSAVSADFGAMHANGVHVVRWWVFGDGRYSPEFSSTGAVTGLDSYVLSDIDHALQIAAANHVAILFTLIDSSIWAAASNSSGLQTGGHAALVTSSTVQKSYLDKALKPLLQHIAAGSYRAEVAGYDLVNEPEAQMSGYWGGSNLSSTSVKAFVKQCATYVHTYGGSGSLATVGSATPYYVSTWKSLGLDFYQIHYYPWMDFSNGAGSGLPTYASQALDKPCIVGEFPTADSSYGLTDTNVQSANWYLNSIETKGYAGAIAWSYRVSDSATKWTSFQPVYTNWNTLHSAITGPVLP</sequence>
<dbReference type="Proteomes" id="UP000287394">
    <property type="component" value="Chromosome"/>
</dbReference>
<evidence type="ECO:0000313" key="2">
    <source>
        <dbReference type="Proteomes" id="UP000287394"/>
    </source>
</evidence>
<dbReference type="KEGG" id="ccot:CCAX7_49220"/>
<dbReference type="AlphaFoldDB" id="A0A402CPZ9"/>
<dbReference type="OrthoDB" id="141353at2"/>
<accession>A0A402CPZ9</accession>
<organism evidence="1 2">
    <name type="scientific">Capsulimonas corticalis</name>
    <dbReference type="NCBI Taxonomy" id="2219043"/>
    <lineage>
        <taxon>Bacteria</taxon>
        <taxon>Bacillati</taxon>
        <taxon>Armatimonadota</taxon>
        <taxon>Armatimonadia</taxon>
        <taxon>Capsulimonadales</taxon>
        <taxon>Capsulimonadaceae</taxon>
        <taxon>Capsulimonas</taxon>
    </lineage>
</organism>
<dbReference type="RefSeq" id="WP_119319437.1">
    <property type="nucleotide sequence ID" value="NZ_AP025739.1"/>
</dbReference>
<keyword evidence="2" id="KW-1185">Reference proteome</keyword>
<proteinExistence type="predicted"/>
<dbReference type="Gene3D" id="3.20.20.80">
    <property type="entry name" value="Glycosidases"/>
    <property type="match status" value="1"/>
</dbReference>
<dbReference type="SUPFAM" id="SSF51445">
    <property type="entry name" value="(Trans)glycosidases"/>
    <property type="match status" value="1"/>
</dbReference>
<gene>
    <name evidence="1" type="ORF">CCAX7_49220</name>
</gene>
<dbReference type="EMBL" id="AP025739">
    <property type="protein sequence ID" value="BDI32871.1"/>
    <property type="molecule type" value="Genomic_DNA"/>
</dbReference>
<name>A0A402CPZ9_9BACT</name>
<protein>
    <submittedName>
        <fullName evidence="1">Uncharacterized protein</fullName>
    </submittedName>
</protein>